<evidence type="ECO:0000313" key="2">
    <source>
        <dbReference type="EMBL" id="KAF2483445.1"/>
    </source>
</evidence>
<feature type="compositionally biased region" description="Low complexity" evidence="1">
    <location>
        <begin position="46"/>
        <end position="57"/>
    </location>
</feature>
<organism evidence="2 3">
    <name type="scientific">Neohortaea acidophila</name>
    <dbReference type="NCBI Taxonomy" id="245834"/>
    <lineage>
        <taxon>Eukaryota</taxon>
        <taxon>Fungi</taxon>
        <taxon>Dikarya</taxon>
        <taxon>Ascomycota</taxon>
        <taxon>Pezizomycotina</taxon>
        <taxon>Dothideomycetes</taxon>
        <taxon>Dothideomycetidae</taxon>
        <taxon>Mycosphaerellales</taxon>
        <taxon>Teratosphaeriaceae</taxon>
        <taxon>Neohortaea</taxon>
    </lineage>
</organism>
<keyword evidence="3" id="KW-1185">Reference proteome</keyword>
<protein>
    <submittedName>
        <fullName evidence="2">Uncharacterized protein</fullName>
    </submittedName>
</protein>
<dbReference type="RefSeq" id="XP_033590015.1">
    <property type="nucleotide sequence ID" value="XM_033737144.1"/>
</dbReference>
<feature type="region of interest" description="Disordered" evidence="1">
    <location>
        <begin position="1"/>
        <end position="78"/>
    </location>
</feature>
<dbReference type="GeneID" id="54478146"/>
<dbReference type="EMBL" id="MU001635">
    <property type="protein sequence ID" value="KAF2483445.1"/>
    <property type="molecule type" value="Genomic_DNA"/>
</dbReference>
<dbReference type="OrthoDB" id="5417811at2759"/>
<dbReference type="Proteomes" id="UP000799767">
    <property type="component" value="Unassembled WGS sequence"/>
</dbReference>
<name>A0A6A6PU62_9PEZI</name>
<gene>
    <name evidence="2" type="ORF">BDY17DRAFT_324178</name>
</gene>
<sequence length="175" mass="18656">MDLSEGGTFIPTRPIPVQADEDDEEVRPDTREAQPTASVRIAEPTAAAAAAAAAARASPKPATNTVRNPPPAYGRWRGSVRADPDLLHWRVVVPSPASQHPRTPVLPSPTYEEAIARPPSYVTRNSPERNAEMCEDPAGDGPVSSSPATAEEEEELEYLQPEMFQLPGAGVGLAL</sequence>
<evidence type="ECO:0000256" key="1">
    <source>
        <dbReference type="SAM" id="MobiDB-lite"/>
    </source>
</evidence>
<evidence type="ECO:0000313" key="3">
    <source>
        <dbReference type="Proteomes" id="UP000799767"/>
    </source>
</evidence>
<reference evidence="2" key="1">
    <citation type="journal article" date="2020" name="Stud. Mycol.">
        <title>101 Dothideomycetes genomes: a test case for predicting lifestyles and emergence of pathogens.</title>
        <authorList>
            <person name="Haridas S."/>
            <person name="Albert R."/>
            <person name="Binder M."/>
            <person name="Bloem J."/>
            <person name="Labutti K."/>
            <person name="Salamov A."/>
            <person name="Andreopoulos B."/>
            <person name="Baker S."/>
            <person name="Barry K."/>
            <person name="Bills G."/>
            <person name="Bluhm B."/>
            <person name="Cannon C."/>
            <person name="Castanera R."/>
            <person name="Culley D."/>
            <person name="Daum C."/>
            <person name="Ezra D."/>
            <person name="Gonzalez J."/>
            <person name="Henrissat B."/>
            <person name="Kuo A."/>
            <person name="Liang C."/>
            <person name="Lipzen A."/>
            <person name="Lutzoni F."/>
            <person name="Magnuson J."/>
            <person name="Mondo S."/>
            <person name="Nolan M."/>
            <person name="Ohm R."/>
            <person name="Pangilinan J."/>
            <person name="Park H.-J."/>
            <person name="Ramirez L."/>
            <person name="Alfaro M."/>
            <person name="Sun H."/>
            <person name="Tritt A."/>
            <person name="Yoshinaga Y."/>
            <person name="Zwiers L.-H."/>
            <person name="Turgeon B."/>
            <person name="Goodwin S."/>
            <person name="Spatafora J."/>
            <person name="Crous P."/>
            <person name="Grigoriev I."/>
        </authorList>
    </citation>
    <scope>NUCLEOTIDE SEQUENCE</scope>
    <source>
        <strain evidence="2">CBS 113389</strain>
    </source>
</reference>
<accession>A0A6A6PU62</accession>
<dbReference type="AlphaFoldDB" id="A0A6A6PU62"/>
<feature type="region of interest" description="Disordered" evidence="1">
    <location>
        <begin position="96"/>
        <end position="175"/>
    </location>
</feature>
<proteinExistence type="predicted"/>